<name>A0ABR3PJ94_9PEZI</name>
<dbReference type="SUPFAM" id="SSF56801">
    <property type="entry name" value="Acetyl-CoA synthetase-like"/>
    <property type="match status" value="1"/>
</dbReference>
<evidence type="ECO:0000259" key="1">
    <source>
        <dbReference type="Pfam" id="PF00501"/>
    </source>
</evidence>
<feature type="domain" description="AMP-dependent synthetase/ligase" evidence="1">
    <location>
        <begin position="32"/>
        <end position="114"/>
    </location>
</feature>
<dbReference type="InterPro" id="IPR000873">
    <property type="entry name" value="AMP-dep_synth/lig_dom"/>
</dbReference>
<dbReference type="RefSeq" id="XP_069202485.1">
    <property type="nucleotide sequence ID" value="XM_069343933.1"/>
</dbReference>
<comment type="caution">
    <text evidence="2">The sequence shown here is derived from an EMBL/GenBank/DDBJ whole genome shotgun (WGS) entry which is preliminary data.</text>
</comment>
<protein>
    <recommendedName>
        <fullName evidence="1">AMP-dependent synthetase/ligase domain-containing protein</fullName>
    </recommendedName>
</protein>
<dbReference type="Proteomes" id="UP001562354">
    <property type="component" value="Unassembled WGS sequence"/>
</dbReference>
<keyword evidence="3" id="KW-1185">Reference proteome</keyword>
<dbReference type="GeneID" id="95978008"/>
<dbReference type="EMBL" id="JBFMKM010000005">
    <property type="protein sequence ID" value="KAL1306212.1"/>
    <property type="molecule type" value="Genomic_DNA"/>
</dbReference>
<proteinExistence type="predicted"/>
<evidence type="ECO:0000313" key="2">
    <source>
        <dbReference type="EMBL" id="KAL1306212.1"/>
    </source>
</evidence>
<accession>A0ABR3PJ94</accession>
<reference evidence="2 3" key="1">
    <citation type="submission" date="2024-07" db="EMBL/GenBank/DDBJ databases">
        <title>Draft sequence of the Neodothiora populina.</title>
        <authorList>
            <person name="Drown D.D."/>
            <person name="Schuette U.S."/>
            <person name="Buechlein A.B."/>
            <person name="Rusch D.R."/>
            <person name="Winton L.W."/>
            <person name="Adams G.A."/>
        </authorList>
    </citation>
    <scope>NUCLEOTIDE SEQUENCE [LARGE SCALE GENOMIC DNA]</scope>
    <source>
        <strain evidence="2 3">CPC 39397</strain>
    </source>
</reference>
<gene>
    <name evidence="2" type="ORF">AAFC00_004308</name>
</gene>
<evidence type="ECO:0000313" key="3">
    <source>
        <dbReference type="Proteomes" id="UP001562354"/>
    </source>
</evidence>
<dbReference type="Gene3D" id="3.40.50.12780">
    <property type="entry name" value="N-terminal domain of ligase-like"/>
    <property type="match status" value="1"/>
</dbReference>
<sequence length="125" mass="13684">MFIVAASKVCRKVLLPSLLASVEGHVVLAQKLDCKAVVYTPDTISIAQSISSGVPTVKLVEAPGFEELIDDSMLAPHYPYEKTFDESEWDPVFVVHTSGTTGTPKPVVYTQGHMSDYSLWEPSQK</sequence>
<dbReference type="InterPro" id="IPR042099">
    <property type="entry name" value="ANL_N_sf"/>
</dbReference>
<organism evidence="2 3">
    <name type="scientific">Neodothiora populina</name>
    <dbReference type="NCBI Taxonomy" id="2781224"/>
    <lineage>
        <taxon>Eukaryota</taxon>
        <taxon>Fungi</taxon>
        <taxon>Dikarya</taxon>
        <taxon>Ascomycota</taxon>
        <taxon>Pezizomycotina</taxon>
        <taxon>Dothideomycetes</taxon>
        <taxon>Dothideomycetidae</taxon>
        <taxon>Dothideales</taxon>
        <taxon>Dothioraceae</taxon>
        <taxon>Neodothiora</taxon>
    </lineage>
</organism>
<dbReference type="PROSITE" id="PS00455">
    <property type="entry name" value="AMP_BINDING"/>
    <property type="match status" value="1"/>
</dbReference>
<dbReference type="Pfam" id="PF00501">
    <property type="entry name" value="AMP-binding"/>
    <property type="match status" value="1"/>
</dbReference>
<dbReference type="InterPro" id="IPR020845">
    <property type="entry name" value="AMP-binding_CS"/>
</dbReference>